<dbReference type="AlphaFoldDB" id="Q54C93"/>
<evidence type="ECO:0000313" key="1">
    <source>
        <dbReference type="EMBL" id="EAL60941.1"/>
    </source>
</evidence>
<protein>
    <submittedName>
        <fullName evidence="1">Uncharacterized protein</fullName>
    </submittedName>
</protein>
<name>Q54C93_DICDI</name>
<dbReference type="InParanoid" id="Q54C93"/>
<reference evidence="1 2" key="1">
    <citation type="journal article" date="2005" name="Nature">
        <title>The genome of the social amoeba Dictyostelium discoideum.</title>
        <authorList>
            <consortium name="The Dictyostelium discoideum Sequencing Consortium"/>
            <person name="Eichinger L."/>
            <person name="Pachebat J.A."/>
            <person name="Glockner G."/>
            <person name="Rajandream M.A."/>
            <person name="Sucgang R."/>
            <person name="Berriman M."/>
            <person name="Song J."/>
            <person name="Olsen R."/>
            <person name="Szafranski K."/>
            <person name="Xu Q."/>
            <person name="Tunggal B."/>
            <person name="Kummerfeld S."/>
            <person name="Madera M."/>
            <person name="Konfortov B.A."/>
            <person name="Rivero F."/>
            <person name="Bankier A.T."/>
            <person name="Lehmann R."/>
            <person name="Hamlin N."/>
            <person name="Davies R."/>
            <person name="Gaudet P."/>
            <person name="Fey P."/>
            <person name="Pilcher K."/>
            <person name="Chen G."/>
            <person name="Saunders D."/>
            <person name="Sodergren E."/>
            <person name="Davis P."/>
            <person name="Kerhornou A."/>
            <person name="Nie X."/>
            <person name="Hall N."/>
            <person name="Anjard C."/>
            <person name="Hemphill L."/>
            <person name="Bason N."/>
            <person name="Farbrother P."/>
            <person name="Desany B."/>
            <person name="Just E."/>
            <person name="Morio T."/>
            <person name="Rost R."/>
            <person name="Churcher C."/>
            <person name="Cooper J."/>
            <person name="Haydock S."/>
            <person name="van Driessche N."/>
            <person name="Cronin A."/>
            <person name="Goodhead I."/>
            <person name="Muzny D."/>
            <person name="Mourier T."/>
            <person name="Pain A."/>
            <person name="Lu M."/>
            <person name="Harper D."/>
            <person name="Lindsay R."/>
            <person name="Hauser H."/>
            <person name="James K."/>
            <person name="Quiles M."/>
            <person name="Madan Babu M."/>
            <person name="Saito T."/>
            <person name="Buchrieser C."/>
            <person name="Wardroper A."/>
            <person name="Felder M."/>
            <person name="Thangavelu M."/>
            <person name="Johnson D."/>
            <person name="Knights A."/>
            <person name="Loulseged H."/>
            <person name="Mungall K."/>
            <person name="Oliver K."/>
            <person name="Price C."/>
            <person name="Quail M.A."/>
            <person name="Urushihara H."/>
            <person name="Hernandez J."/>
            <person name="Rabbinowitsch E."/>
            <person name="Steffen D."/>
            <person name="Sanders M."/>
            <person name="Ma J."/>
            <person name="Kohara Y."/>
            <person name="Sharp S."/>
            <person name="Simmonds M."/>
            <person name="Spiegler S."/>
            <person name="Tivey A."/>
            <person name="Sugano S."/>
            <person name="White B."/>
            <person name="Walker D."/>
            <person name="Woodward J."/>
            <person name="Winckler T."/>
            <person name="Tanaka Y."/>
            <person name="Shaulsky G."/>
            <person name="Schleicher M."/>
            <person name="Weinstock G."/>
            <person name="Rosenthal A."/>
            <person name="Cox E.C."/>
            <person name="Chisholm R.L."/>
            <person name="Gibbs R."/>
            <person name="Loomis W.F."/>
            <person name="Platzer M."/>
            <person name="Kay R.R."/>
            <person name="Williams J."/>
            <person name="Dear P.H."/>
            <person name="Noegel A.A."/>
            <person name="Barrell B."/>
            <person name="Kuspa A."/>
        </authorList>
    </citation>
    <scope>NUCLEOTIDE SEQUENCE [LARGE SCALE GENOMIC DNA]</scope>
    <source>
        <strain evidence="1 2">AX4</strain>
    </source>
</reference>
<evidence type="ECO:0000313" key="2">
    <source>
        <dbReference type="Proteomes" id="UP000002195"/>
    </source>
</evidence>
<dbReference type="VEuPathDB" id="AmoebaDB:DDB_G0293178"/>
<dbReference type="dictyBase" id="DDB_G0293178"/>
<dbReference type="Pfam" id="PF14953">
    <property type="entry name" value="DUF4504"/>
    <property type="match status" value="1"/>
</dbReference>
<proteinExistence type="predicted"/>
<dbReference type="eggNOG" id="ENOG502RCUA">
    <property type="taxonomic scope" value="Eukaryota"/>
</dbReference>
<accession>Q54C93</accession>
<dbReference type="InterPro" id="IPR027850">
    <property type="entry name" value="DUF4504"/>
</dbReference>
<dbReference type="GeneID" id="8629050"/>
<dbReference type="HOGENOM" id="CLU_819968_0_0_1"/>
<dbReference type="RefSeq" id="XP_629326.1">
    <property type="nucleotide sequence ID" value="XM_629324.1"/>
</dbReference>
<dbReference type="OMA" id="CEYPIIY"/>
<dbReference type="EMBL" id="AAFI02000199">
    <property type="protein sequence ID" value="EAL60941.1"/>
    <property type="molecule type" value="Genomic_DNA"/>
</dbReference>
<gene>
    <name evidence="1" type="ORF">DDB_G0293178</name>
</gene>
<dbReference type="PANTHER" id="PTHR31366">
    <property type="entry name" value="UPF0739 PROTEIN C1ORF74"/>
    <property type="match status" value="1"/>
</dbReference>
<dbReference type="Proteomes" id="UP000002195">
    <property type="component" value="Unassembled WGS sequence"/>
</dbReference>
<sequence>MATINNDNNNNLEIIKKLLSPKEFRKCDIIFNGDKKFKNEWNCFTNQSSWIQFFNDILLLCNEIRSAVLIDYNVPEWKELCEFLNHIKSNPILIKILPQLSNIKLIYLDDFLFFLINNKSLIDRSEIDINNSFSNYLFIDVSLHNSSPIICNDNLSLHKNLLLNLISILKLNNNNDNLNFNFNLNEFSNELNLKNIYFPILSGWLCEYPIIYCNSGNFKNCGLINYENVNQQDLENNNLCGIDLIKVEVQLNKPFNNDILKIQSIQRVCAFTFPLNLNFLENNSNNNNQKENEPLQLINYEKRIKERFNNNDNNNLNFKELWNDISFLKQTISMATIRL</sequence>
<organism evidence="1 2">
    <name type="scientific">Dictyostelium discoideum</name>
    <name type="common">Social amoeba</name>
    <dbReference type="NCBI Taxonomy" id="44689"/>
    <lineage>
        <taxon>Eukaryota</taxon>
        <taxon>Amoebozoa</taxon>
        <taxon>Evosea</taxon>
        <taxon>Eumycetozoa</taxon>
        <taxon>Dictyostelia</taxon>
        <taxon>Dictyosteliales</taxon>
        <taxon>Dictyosteliaceae</taxon>
        <taxon>Dictyostelium</taxon>
    </lineage>
</organism>
<dbReference type="KEGG" id="ddi:DDB_G0293178"/>
<comment type="caution">
    <text evidence="1">The sequence shown here is derived from an EMBL/GenBank/DDBJ whole genome shotgun (WGS) entry which is preliminary data.</text>
</comment>
<keyword evidence="2" id="KW-1185">Reference proteome</keyword>
<dbReference type="PANTHER" id="PTHR31366:SF2">
    <property type="entry name" value="UPF0739 PROTEIN C1ORF74"/>
    <property type="match status" value="1"/>
</dbReference>
<dbReference type="PaxDb" id="44689-DDB0219823"/>